<proteinExistence type="predicted"/>
<dbReference type="Proteomes" id="UP001595841">
    <property type="component" value="Unassembled WGS sequence"/>
</dbReference>
<feature type="transmembrane region" description="Helical" evidence="1">
    <location>
        <begin position="30"/>
        <end position="53"/>
    </location>
</feature>
<gene>
    <name evidence="2" type="ORF">ACFOWS_04895</name>
</gene>
<evidence type="ECO:0008006" key="4">
    <source>
        <dbReference type="Google" id="ProtNLM"/>
    </source>
</evidence>
<feature type="transmembrane region" description="Helical" evidence="1">
    <location>
        <begin position="126"/>
        <end position="150"/>
    </location>
</feature>
<keyword evidence="3" id="KW-1185">Reference proteome</keyword>
<protein>
    <recommendedName>
        <fullName evidence="4">DUF998 domain-containing protein</fullName>
    </recommendedName>
</protein>
<evidence type="ECO:0000313" key="2">
    <source>
        <dbReference type="EMBL" id="MFC4219454.1"/>
    </source>
</evidence>
<keyword evidence="1" id="KW-0472">Membrane</keyword>
<accession>A0ABV8PKN3</accession>
<dbReference type="EMBL" id="JBHSCL010000004">
    <property type="protein sequence ID" value="MFC4219454.1"/>
    <property type="molecule type" value="Genomic_DNA"/>
</dbReference>
<organism evidence="2 3">
    <name type="scientific">Flagellimonas marina</name>
    <dbReference type="NCBI Taxonomy" id="1775168"/>
    <lineage>
        <taxon>Bacteria</taxon>
        <taxon>Pseudomonadati</taxon>
        <taxon>Bacteroidota</taxon>
        <taxon>Flavobacteriia</taxon>
        <taxon>Flavobacteriales</taxon>
        <taxon>Flavobacteriaceae</taxon>
        <taxon>Flagellimonas</taxon>
    </lineage>
</organism>
<reference evidence="3" key="1">
    <citation type="journal article" date="2019" name="Int. J. Syst. Evol. Microbiol.">
        <title>The Global Catalogue of Microorganisms (GCM) 10K type strain sequencing project: providing services to taxonomists for standard genome sequencing and annotation.</title>
        <authorList>
            <consortium name="The Broad Institute Genomics Platform"/>
            <consortium name="The Broad Institute Genome Sequencing Center for Infectious Disease"/>
            <person name="Wu L."/>
            <person name="Ma J."/>
        </authorList>
    </citation>
    <scope>NUCLEOTIDE SEQUENCE [LARGE SCALE GENOMIC DNA]</scope>
    <source>
        <strain evidence="3">CGMCC 1.15774</strain>
    </source>
</reference>
<sequence length="186" mass="22364">MLIIYTFFTELLGYFIKYNDDFLFFSDDRYAWHNVIIYNVYQLIFFLFFYRVYRRTLKKASHRTWVKYGGYLCVLAYVINSFITNPLHNRLSYAHVVGSLILIGILLFYFLEKKSEESMFSQMKNLMYWVSIGLFAFYSIFPLFLIFGNISIEVQFYFRRILLSMIGVMYGCFIIGLLVGKRQAFR</sequence>
<feature type="transmembrane region" description="Helical" evidence="1">
    <location>
        <begin position="156"/>
        <end position="180"/>
    </location>
</feature>
<comment type="caution">
    <text evidence="2">The sequence shown here is derived from an EMBL/GenBank/DDBJ whole genome shotgun (WGS) entry which is preliminary data.</text>
</comment>
<keyword evidence="1" id="KW-0812">Transmembrane</keyword>
<name>A0ABV8PKN3_9FLAO</name>
<feature type="transmembrane region" description="Helical" evidence="1">
    <location>
        <begin position="91"/>
        <end position="111"/>
    </location>
</feature>
<dbReference type="RefSeq" id="WP_379762839.1">
    <property type="nucleotide sequence ID" value="NZ_JBHSCL010000004.1"/>
</dbReference>
<evidence type="ECO:0000256" key="1">
    <source>
        <dbReference type="SAM" id="Phobius"/>
    </source>
</evidence>
<feature type="transmembrane region" description="Helical" evidence="1">
    <location>
        <begin position="65"/>
        <end position="85"/>
    </location>
</feature>
<keyword evidence="1" id="KW-1133">Transmembrane helix</keyword>
<evidence type="ECO:0000313" key="3">
    <source>
        <dbReference type="Proteomes" id="UP001595841"/>
    </source>
</evidence>